<dbReference type="InterPro" id="IPR000792">
    <property type="entry name" value="Tscrpt_reg_LuxR_C"/>
</dbReference>
<feature type="transmembrane region" description="Helical" evidence="1">
    <location>
        <begin position="335"/>
        <end position="353"/>
    </location>
</feature>
<keyword evidence="4" id="KW-1185">Reference proteome</keyword>
<name>A0A1M6PI07_9FLAO</name>
<dbReference type="AlphaFoldDB" id="A0A1M6PI07"/>
<dbReference type="Gene3D" id="1.25.40.10">
    <property type="entry name" value="Tetratricopeptide repeat domain"/>
    <property type="match status" value="2"/>
</dbReference>
<organism evidence="3 4">
    <name type="scientific">Chryseobacterium polytrichastri</name>
    <dbReference type="NCBI Taxonomy" id="1302687"/>
    <lineage>
        <taxon>Bacteria</taxon>
        <taxon>Pseudomonadati</taxon>
        <taxon>Bacteroidota</taxon>
        <taxon>Flavobacteriia</taxon>
        <taxon>Flavobacteriales</taxon>
        <taxon>Weeksellaceae</taxon>
        <taxon>Chryseobacterium group</taxon>
        <taxon>Chryseobacterium</taxon>
    </lineage>
</organism>
<accession>A0A1M6PI07</accession>
<dbReference type="GO" id="GO:0003677">
    <property type="term" value="F:DNA binding"/>
    <property type="evidence" value="ECO:0007669"/>
    <property type="project" value="InterPro"/>
</dbReference>
<sequence length="479" mass="56559">MDNKHKLMLIFHSNFKILLLLTLLLTVKYNAQDYSFFPETIKVTAEFADKGEFVKALEYNMKALKECQKKKDKVGVANGYINIAFISLLLSKINQSIYYLDKAKVEMEGMNDPLLEARLYSEYAKIDTKLGLLEKSNENFNKAIEFSRQISNEKQKNFLLFYTHIWKRLNFMNQKDSLIVLEKKSLQYIPSGIVYTQIANRFIKSKSHLDSAEYYLNKALTAQDSSILAIKGLAWYGRGNLSYVRKNPEKTLDYYLKSLQYFEKIKFKINKRVLYDSISSIYGVLNNKEKSDLYLRKYKLINDTIENEQKEAINVVVQNIVKQNEKEDRQKQNKLYLIIGSIIILCFLTIYFIRKNYLKKQRQKDSLLFEKSTETDLLKRKVNESFDEIIMLAKNGDPFFLIRFKEVYPEFYAKIIQQHSELTEHDIKFCAYLRLNLINKDIARIENVTLRTVQTKKYRLKKKFNLSSDVDLTKWLAKI</sequence>
<feature type="domain" description="HTH luxR-type" evidence="2">
    <location>
        <begin position="419"/>
        <end position="476"/>
    </location>
</feature>
<dbReference type="GO" id="GO:0006355">
    <property type="term" value="P:regulation of DNA-templated transcription"/>
    <property type="evidence" value="ECO:0007669"/>
    <property type="project" value="InterPro"/>
</dbReference>
<evidence type="ECO:0000259" key="2">
    <source>
        <dbReference type="SMART" id="SM00421"/>
    </source>
</evidence>
<evidence type="ECO:0000313" key="4">
    <source>
        <dbReference type="Proteomes" id="UP000184364"/>
    </source>
</evidence>
<keyword evidence="1" id="KW-0812">Transmembrane</keyword>
<dbReference type="SUPFAM" id="SSF46894">
    <property type="entry name" value="C-terminal effector domain of the bipartite response regulators"/>
    <property type="match status" value="1"/>
</dbReference>
<gene>
    <name evidence="3" type="ORF">SAMN05444267_100114</name>
</gene>
<dbReference type="STRING" id="1302687.SAMN05444267_100114"/>
<dbReference type="Proteomes" id="UP000184364">
    <property type="component" value="Unassembled WGS sequence"/>
</dbReference>
<dbReference type="InterPro" id="IPR016032">
    <property type="entry name" value="Sig_transdc_resp-reg_C-effctor"/>
</dbReference>
<dbReference type="Gene3D" id="1.10.10.10">
    <property type="entry name" value="Winged helix-like DNA-binding domain superfamily/Winged helix DNA-binding domain"/>
    <property type="match status" value="1"/>
</dbReference>
<dbReference type="SUPFAM" id="SSF48452">
    <property type="entry name" value="TPR-like"/>
    <property type="match status" value="2"/>
</dbReference>
<keyword evidence="1" id="KW-1133">Transmembrane helix</keyword>
<evidence type="ECO:0000313" key="3">
    <source>
        <dbReference type="EMBL" id="SHK07547.1"/>
    </source>
</evidence>
<protein>
    <submittedName>
        <fullName evidence="3">Regulatory protein, luxR family</fullName>
    </submittedName>
</protein>
<evidence type="ECO:0000256" key="1">
    <source>
        <dbReference type="SAM" id="Phobius"/>
    </source>
</evidence>
<dbReference type="InterPro" id="IPR036388">
    <property type="entry name" value="WH-like_DNA-bd_sf"/>
</dbReference>
<keyword evidence="1" id="KW-0472">Membrane</keyword>
<reference evidence="4" key="1">
    <citation type="submission" date="2016-11" db="EMBL/GenBank/DDBJ databases">
        <authorList>
            <person name="Varghese N."/>
            <person name="Submissions S."/>
        </authorList>
    </citation>
    <scope>NUCLEOTIDE SEQUENCE [LARGE SCALE GENOMIC DNA]</scope>
    <source>
        <strain evidence="4">DSM 26899</strain>
    </source>
</reference>
<dbReference type="InterPro" id="IPR011990">
    <property type="entry name" value="TPR-like_helical_dom_sf"/>
</dbReference>
<dbReference type="SMART" id="SM00421">
    <property type="entry name" value="HTH_LUXR"/>
    <property type="match status" value="1"/>
</dbReference>
<proteinExistence type="predicted"/>
<dbReference type="EMBL" id="FRAV01000001">
    <property type="protein sequence ID" value="SHK07547.1"/>
    <property type="molecule type" value="Genomic_DNA"/>
</dbReference>